<comment type="caution">
    <text evidence="1">The sequence shown here is derived from an EMBL/GenBank/DDBJ whole genome shotgun (WGS) entry which is preliminary data.</text>
</comment>
<dbReference type="EMBL" id="QTTT01000001">
    <property type="protein sequence ID" value="REE95370.1"/>
    <property type="molecule type" value="Genomic_DNA"/>
</dbReference>
<evidence type="ECO:0000313" key="2">
    <source>
        <dbReference type="Proteomes" id="UP000256661"/>
    </source>
</evidence>
<gene>
    <name evidence="1" type="ORF">DFJ69_0757</name>
</gene>
<accession>A0A3D9SLU3</accession>
<dbReference type="OrthoDB" id="3785691at2"/>
<dbReference type="SUPFAM" id="SSF47336">
    <property type="entry name" value="ACP-like"/>
    <property type="match status" value="1"/>
</dbReference>
<organism evidence="1 2">
    <name type="scientific">Thermomonospora umbrina</name>
    <dbReference type="NCBI Taxonomy" id="111806"/>
    <lineage>
        <taxon>Bacteria</taxon>
        <taxon>Bacillati</taxon>
        <taxon>Actinomycetota</taxon>
        <taxon>Actinomycetes</taxon>
        <taxon>Streptosporangiales</taxon>
        <taxon>Thermomonosporaceae</taxon>
        <taxon>Thermomonospora</taxon>
    </lineage>
</organism>
<keyword evidence="2" id="KW-1185">Reference proteome</keyword>
<sequence length="98" mass="10353">MSMSHEHDVLAEVAGMLAEVVGHDFLAAAGVGRATRFTEDLALESIEFVALAERVRGRYGDGIDLPGFLAGLDLDRLAELAVGDLVGHIEDRLAAAHA</sequence>
<dbReference type="AlphaFoldDB" id="A0A3D9SLU3"/>
<dbReference type="Proteomes" id="UP000256661">
    <property type="component" value="Unassembled WGS sequence"/>
</dbReference>
<protein>
    <submittedName>
        <fullName evidence="1">Acyl carrier protein</fullName>
    </submittedName>
</protein>
<dbReference type="RefSeq" id="WP_116021182.1">
    <property type="nucleotide sequence ID" value="NZ_QTTT01000001.1"/>
</dbReference>
<evidence type="ECO:0000313" key="1">
    <source>
        <dbReference type="EMBL" id="REE95370.1"/>
    </source>
</evidence>
<dbReference type="Gene3D" id="1.10.1200.10">
    <property type="entry name" value="ACP-like"/>
    <property type="match status" value="1"/>
</dbReference>
<dbReference type="InterPro" id="IPR036736">
    <property type="entry name" value="ACP-like_sf"/>
</dbReference>
<reference evidence="1 2" key="1">
    <citation type="submission" date="2018-08" db="EMBL/GenBank/DDBJ databases">
        <title>Sequencing the genomes of 1000 actinobacteria strains.</title>
        <authorList>
            <person name="Klenk H.-P."/>
        </authorList>
    </citation>
    <scope>NUCLEOTIDE SEQUENCE [LARGE SCALE GENOMIC DNA]</scope>
    <source>
        <strain evidence="1 2">DSM 43927</strain>
    </source>
</reference>
<proteinExistence type="predicted"/>
<name>A0A3D9SLU3_9ACTN</name>